<evidence type="ECO:0000313" key="9">
    <source>
        <dbReference type="EMBL" id="KGM12963.1"/>
    </source>
</evidence>
<feature type="transmembrane region" description="Helical" evidence="7">
    <location>
        <begin position="255"/>
        <end position="280"/>
    </location>
</feature>
<evidence type="ECO:0000256" key="7">
    <source>
        <dbReference type="RuleBase" id="RU363032"/>
    </source>
</evidence>
<dbReference type="SUPFAM" id="SSF161098">
    <property type="entry name" value="MetI-like"/>
    <property type="match status" value="1"/>
</dbReference>
<proteinExistence type="inferred from homology"/>
<evidence type="ECO:0000313" key="10">
    <source>
        <dbReference type="Proteomes" id="UP000054314"/>
    </source>
</evidence>
<evidence type="ECO:0000259" key="8">
    <source>
        <dbReference type="PROSITE" id="PS50928"/>
    </source>
</evidence>
<name>A0A0A0BX29_9CELL</name>
<dbReference type="Proteomes" id="UP000054314">
    <property type="component" value="Unassembled WGS sequence"/>
</dbReference>
<keyword evidence="3" id="KW-1003">Cell membrane</keyword>
<keyword evidence="5 7" id="KW-1133">Transmembrane helix</keyword>
<dbReference type="InterPro" id="IPR051393">
    <property type="entry name" value="ABC_transporter_permease"/>
</dbReference>
<feature type="transmembrane region" description="Helical" evidence="7">
    <location>
        <begin position="313"/>
        <end position="335"/>
    </location>
</feature>
<accession>A0A0A0BX29</accession>
<feature type="transmembrane region" description="Helical" evidence="7">
    <location>
        <begin position="212"/>
        <end position="234"/>
    </location>
</feature>
<dbReference type="Gene3D" id="1.10.3720.10">
    <property type="entry name" value="MetI-like"/>
    <property type="match status" value="1"/>
</dbReference>
<dbReference type="PROSITE" id="PS50928">
    <property type="entry name" value="ABC_TM1"/>
    <property type="match status" value="1"/>
</dbReference>
<dbReference type="Pfam" id="PF00528">
    <property type="entry name" value="BPD_transp_1"/>
    <property type="match status" value="1"/>
</dbReference>
<feature type="transmembrane region" description="Helical" evidence="7">
    <location>
        <begin position="32"/>
        <end position="51"/>
    </location>
</feature>
<dbReference type="InterPro" id="IPR035906">
    <property type="entry name" value="MetI-like_sf"/>
</dbReference>
<feature type="domain" description="ABC transmembrane type-1" evidence="8">
    <location>
        <begin position="119"/>
        <end position="336"/>
    </location>
</feature>
<keyword evidence="4 7" id="KW-0812">Transmembrane</keyword>
<evidence type="ECO:0000256" key="3">
    <source>
        <dbReference type="ARBA" id="ARBA00022475"/>
    </source>
</evidence>
<evidence type="ECO:0000256" key="1">
    <source>
        <dbReference type="ARBA" id="ARBA00004651"/>
    </source>
</evidence>
<reference evidence="9 10" key="1">
    <citation type="submission" date="2013-08" db="EMBL/GenBank/DDBJ databases">
        <title>Genome sequencing of Cellulomonas bogoriensis 69B4.</title>
        <authorList>
            <person name="Chen F."/>
            <person name="Li Y."/>
            <person name="Wang G."/>
        </authorList>
    </citation>
    <scope>NUCLEOTIDE SEQUENCE [LARGE SCALE GENOMIC DNA]</scope>
    <source>
        <strain evidence="9 10">69B4</strain>
    </source>
</reference>
<comment type="caution">
    <text evidence="9">The sequence shown here is derived from an EMBL/GenBank/DDBJ whole genome shotgun (WGS) entry which is preliminary data.</text>
</comment>
<dbReference type="SUPFAM" id="SSF160964">
    <property type="entry name" value="MalF N-terminal region-like"/>
    <property type="match status" value="1"/>
</dbReference>
<sequence length="345" mass="38748">MEFLDNTRAWLAYLWAPVSTWLLRPDGAGHKFLLMAVAIILFVVVMGLILLMVDRGRRLPTWVVTLAFVGPAVAFLGFGLVYPAVRTIYASFFNRNGQEFIGLDNYVRAFTQSEFQIVLRNTALWVILVPLVATLIGLVYAVVVDRTRFERVAKTLVFLPMSISMVGAGIIWRFMYEFRQEGATQTGLLNQVLVWLGLQPKQFLMDTPENTFFLIAVMVWIQAGFAMTILAAAIRAIPDDIVEAARLDGLTGIRMFRYITVPSIRPALVVVLTTIAMATLKVFDIVRTMTAGNYQTSVVANEFYTQSFRARDAGFGASLAVILFILVIPIVIYNVRQMRLAEEIR</sequence>
<protein>
    <submittedName>
        <fullName evidence="9">ABC transporter permease</fullName>
    </submittedName>
</protein>
<evidence type="ECO:0000256" key="4">
    <source>
        <dbReference type="ARBA" id="ARBA00022692"/>
    </source>
</evidence>
<gene>
    <name evidence="9" type="ORF">N869_17065</name>
</gene>
<evidence type="ECO:0000256" key="5">
    <source>
        <dbReference type="ARBA" id="ARBA00022989"/>
    </source>
</evidence>
<dbReference type="GO" id="GO:0005886">
    <property type="term" value="C:plasma membrane"/>
    <property type="evidence" value="ECO:0007669"/>
    <property type="project" value="UniProtKB-SubCell"/>
</dbReference>
<keyword evidence="6 7" id="KW-0472">Membrane</keyword>
<dbReference type="AlphaFoldDB" id="A0A0A0BX29"/>
<dbReference type="EMBL" id="AXCZ01000078">
    <property type="protein sequence ID" value="KGM12963.1"/>
    <property type="molecule type" value="Genomic_DNA"/>
</dbReference>
<keyword evidence="2 7" id="KW-0813">Transport</keyword>
<dbReference type="CDD" id="cd06261">
    <property type="entry name" value="TM_PBP2"/>
    <property type="match status" value="1"/>
</dbReference>
<evidence type="ECO:0000256" key="6">
    <source>
        <dbReference type="ARBA" id="ARBA00023136"/>
    </source>
</evidence>
<dbReference type="InterPro" id="IPR000515">
    <property type="entry name" value="MetI-like"/>
</dbReference>
<comment type="subcellular location">
    <subcellularLocation>
        <location evidence="1 7">Cell membrane</location>
        <topology evidence="1 7">Multi-pass membrane protein</topology>
    </subcellularLocation>
</comment>
<dbReference type="PANTHER" id="PTHR30193">
    <property type="entry name" value="ABC TRANSPORTER PERMEASE PROTEIN"/>
    <property type="match status" value="1"/>
</dbReference>
<feature type="transmembrane region" description="Helical" evidence="7">
    <location>
        <begin position="63"/>
        <end position="85"/>
    </location>
</feature>
<feature type="transmembrane region" description="Helical" evidence="7">
    <location>
        <begin position="156"/>
        <end position="175"/>
    </location>
</feature>
<dbReference type="GO" id="GO:0055085">
    <property type="term" value="P:transmembrane transport"/>
    <property type="evidence" value="ECO:0007669"/>
    <property type="project" value="InterPro"/>
</dbReference>
<dbReference type="PANTHER" id="PTHR30193:SF18">
    <property type="entry name" value="OSMOPROTECTIVE COMPOUNDS UPTAKE PERMEASE PROTEIN GGTC"/>
    <property type="match status" value="1"/>
</dbReference>
<keyword evidence="10" id="KW-1185">Reference proteome</keyword>
<evidence type="ECO:0000256" key="2">
    <source>
        <dbReference type="ARBA" id="ARBA00022448"/>
    </source>
</evidence>
<organism evidence="9 10">
    <name type="scientific">Cellulomonas bogoriensis 69B4 = DSM 16987</name>
    <dbReference type="NCBI Taxonomy" id="1386082"/>
    <lineage>
        <taxon>Bacteria</taxon>
        <taxon>Bacillati</taxon>
        <taxon>Actinomycetota</taxon>
        <taxon>Actinomycetes</taxon>
        <taxon>Micrococcales</taxon>
        <taxon>Cellulomonadaceae</taxon>
        <taxon>Cellulomonas</taxon>
    </lineage>
</organism>
<comment type="similarity">
    <text evidence="7">Belongs to the binding-protein-dependent transport system permease family.</text>
</comment>
<feature type="transmembrane region" description="Helical" evidence="7">
    <location>
        <begin position="123"/>
        <end position="144"/>
    </location>
</feature>